<sequence>MRKRRLLRYTQPSMLGFIDRCLASALPVFACVTGNGGWVNSFLSWKPQAVHSSVYNTIYLFFAHMVMSGLVAYLLTTSVETPFMQLEKMLFASQLQPKLPKPIIPEVVVPEPEDTQEVDEPQK</sequence>
<keyword evidence="3" id="KW-1185">Reference proteome</keyword>
<gene>
    <name evidence="2" type="ORF">AFUS01_LOCUS1782</name>
</gene>
<dbReference type="PANTHER" id="PTHR11161">
    <property type="entry name" value="O-ACYLTRANSFERASE"/>
    <property type="match status" value="1"/>
</dbReference>
<dbReference type="PANTHER" id="PTHR11161:SF0">
    <property type="entry name" value="O-ACYLTRANSFERASE LIKE PROTEIN"/>
    <property type="match status" value="1"/>
</dbReference>
<accession>A0A8J2J2Q0</accession>
<evidence type="ECO:0000256" key="1">
    <source>
        <dbReference type="SAM" id="Phobius"/>
    </source>
</evidence>
<dbReference type="AlphaFoldDB" id="A0A8J2J2Q0"/>
<protein>
    <recommendedName>
        <fullName evidence="4">Transmembrane protein</fullName>
    </recommendedName>
</protein>
<dbReference type="OrthoDB" id="10006435at2759"/>
<comment type="caution">
    <text evidence="2">The sequence shown here is derived from an EMBL/GenBank/DDBJ whole genome shotgun (WGS) entry which is preliminary data.</text>
</comment>
<feature type="transmembrane region" description="Helical" evidence="1">
    <location>
        <begin position="21"/>
        <end position="38"/>
    </location>
</feature>
<organism evidence="2 3">
    <name type="scientific">Allacma fusca</name>
    <dbReference type="NCBI Taxonomy" id="39272"/>
    <lineage>
        <taxon>Eukaryota</taxon>
        <taxon>Metazoa</taxon>
        <taxon>Ecdysozoa</taxon>
        <taxon>Arthropoda</taxon>
        <taxon>Hexapoda</taxon>
        <taxon>Collembola</taxon>
        <taxon>Symphypleona</taxon>
        <taxon>Sminthuridae</taxon>
        <taxon>Allacma</taxon>
    </lineage>
</organism>
<dbReference type="InterPro" id="IPR052728">
    <property type="entry name" value="O2_lipid_transport_reg"/>
</dbReference>
<reference evidence="2" key="1">
    <citation type="submission" date="2021-06" db="EMBL/GenBank/DDBJ databases">
        <authorList>
            <person name="Hodson N. C."/>
            <person name="Mongue J. A."/>
            <person name="Jaron S. K."/>
        </authorList>
    </citation>
    <scope>NUCLEOTIDE SEQUENCE</scope>
</reference>
<keyword evidence="1" id="KW-0472">Membrane</keyword>
<keyword evidence="1" id="KW-0812">Transmembrane</keyword>
<keyword evidence="1" id="KW-1133">Transmembrane helix</keyword>
<evidence type="ECO:0000313" key="2">
    <source>
        <dbReference type="EMBL" id="CAG7667432.1"/>
    </source>
</evidence>
<name>A0A8J2J2Q0_9HEXA</name>
<evidence type="ECO:0008006" key="4">
    <source>
        <dbReference type="Google" id="ProtNLM"/>
    </source>
</evidence>
<dbReference type="EMBL" id="CAJVCH010009987">
    <property type="protein sequence ID" value="CAG7667432.1"/>
    <property type="molecule type" value="Genomic_DNA"/>
</dbReference>
<proteinExistence type="predicted"/>
<evidence type="ECO:0000313" key="3">
    <source>
        <dbReference type="Proteomes" id="UP000708208"/>
    </source>
</evidence>
<feature type="transmembrane region" description="Helical" evidence="1">
    <location>
        <begin position="58"/>
        <end position="79"/>
    </location>
</feature>
<dbReference type="Proteomes" id="UP000708208">
    <property type="component" value="Unassembled WGS sequence"/>
</dbReference>